<accession>A0A5N5X129</accession>
<dbReference type="GO" id="GO:0005634">
    <property type="term" value="C:nucleus"/>
    <property type="evidence" value="ECO:0007669"/>
    <property type="project" value="UniProtKB-SubCell"/>
</dbReference>
<evidence type="ECO:0000256" key="6">
    <source>
        <dbReference type="ARBA" id="ARBA00023163"/>
    </source>
</evidence>
<dbReference type="OrthoDB" id="6077919at2759"/>
<dbReference type="AlphaFoldDB" id="A0A5N5X129"/>
<keyword evidence="6" id="KW-0804">Transcription</keyword>
<dbReference type="EMBL" id="ML732231">
    <property type="protein sequence ID" value="KAB8073194.1"/>
    <property type="molecule type" value="Genomic_DNA"/>
</dbReference>
<keyword evidence="4" id="KW-0862">Zinc</keyword>
<protein>
    <recommendedName>
        <fullName evidence="10">C2H2-type domain-containing protein</fullName>
    </recommendedName>
</protein>
<evidence type="ECO:0000256" key="1">
    <source>
        <dbReference type="ARBA" id="ARBA00004123"/>
    </source>
</evidence>
<reference evidence="11 12" key="1">
    <citation type="submission" date="2019-04" db="EMBL/GenBank/DDBJ databases">
        <title>Friends and foes A comparative genomics study of 23 Aspergillus species from section Flavi.</title>
        <authorList>
            <consortium name="DOE Joint Genome Institute"/>
            <person name="Kjaerbolling I."/>
            <person name="Vesth T."/>
            <person name="Frisvad J.C."/>
            <person name="Nybo J.L."/>
            <person name="Theobald S."/>
            <person name="Kildgaard S."/>
            <person name="Isbrandt T."/>
            <person name="Kuo A."/>
            <person name="Sato A."/>
            <person name="Lyhne E.K."/>
            <person name="Kogle M.E."/>
            <person name="Wiebenga A."/>
            <person name="Kun R.S."/>
            <person name="Lubbers R.J."/>
            <person name="Makela M.R."/>
            <person name="Barry K."/>
            <person name="Chovatia M."/>
            <person name="Clum A."/>
            <person name="Daum C."/>
            <person name="Haridas S."/>
            <person name="He G."/>
            <person name="LaButti K."/>
            <person name="Lipzen A."/>
            <person name="Mondo S."/>
            <person name="Riley R."/>
            <person name="Salamov A."/>
            <person name="Simmons B.A."/>
            <person name="Magnuson J.K."/>
            <person name="Henrissat B."/>
            <person name="Mortensen U.H."/>
            <person name="Larsen T.O."/>
            <person name="Devries R.P."/>
            <person name="Grigoriev I.V."/>
            <person name="Machida M."/>
            <person name="Baker S.E."/>
            <person name="Andersen M.R."/>
        </authorList>
    </citation>
    <scope>NUCLEOTIDE SEQUENCE [LARGE SCALE GENOMIC DNA]</scope>
    <source>
        <strain evidence="11 12">CBS 151.66</strain>
    </source>
</reference>
<gene>
    <name evidence="11" type="ORF">BDV29DRAFT_175822</name>
</gene>
<comment type="subcellular location">
    <subcellularLocation>
        <location evidence="1">Nucleus</location>
    </subcellularLocation>
</comment>
<dbReference type="InterPro" id="IPR051061">
    <property type="entry name" value="Zinc_finger_trans_reg"/>
</dbReference>
<evidence type="ECO:0000256" key="5">
    <source>
        <dbReference type="ARBA" id="ARBA00023015"/>
    </source>
</evidence>
<feature type="region of interest" description="Disordered" evidence="9">
    <location>
        <begin position="720"/>
        <end position="753"/>
    </location>
</feature>
<keyword evidence="7" id="KW-0539">Nucleus</keyword>
<dbReference type="GO" id="GO:0008270">
    <property type="term" value="F:zinc ion binding"/>
    <property type="evidence" value="ECO:0007669"/>
    <property type="project" value="UniProtKB-KW"/>
</dbReference>
<dbReference type="Proteomes" id="UP000326565">
    <property type="component" value="Unassembled WGS sequence"/>
</dbReference>
<evidence type="ECO:0000256" key="8">
    <source>
        <dbReference type="PROSITE-ProRule" id="PRU00042"/>
    </source>
</evidence>
<proteinExistence type="predicted"/>
<evidence type="ECO:0000256" key="2">
    <source>
        <dbReference type="ARBA" id="ARBA00022723"/>
    </source>
</evidence>
<keyword evidence="3 8" id="KW-0863">Zinc-finger</keyword>
<keyword evidence="5" id="KW-0805">Transcription regulation</keyword>
<organism evidence="11 12">
    <name type="scientific">Aspergillus leporis</name>
    <dbReference type="NCBI Taxonomy" id="41062"/>
    <lineage>
        <taxon>Eukaryota</taxon>
        <taxon>Fungi</taxon>
        <taxon>Dikarya</taxon>
        <taxon>Ascomycota</taxon>
        <taxon>Pezizomycotina</taxon>
        <taxon>Eurotiomycetes</taxon>
        <taxon>Eurotiomycetidae</taxon>
        <taxon>Eurotiales</taxon>
        <taxon>Aspergillaceae</taxon>
        <taxon>Aspergillus</taxon>
        <taxon>Aspergillus subgen. Circumdati</taxon>
    </lineage>
</organism>
<dbReference type="PROSITE" id="PS50157">
    <property type="entry name" value="ZINC_FINGER_C2H2_2"/>
    <property type="match status" value="1"/>
</dbReference>
<keyword evidence="2" id="KW-0479">Metal-binding</keyword>
<evidence type="ECO:0000313" key="11">
    <source>
        <dbReference type="EMBL" id="KAB8073194.1"/>
    </source>
</evidence>
<dbReference type="PANTHER" id="PTHR46179">
    <property type="entry name" value="ZINC FINGER PROTEIN"/>
    <property type="match status" value="1"/>
</dbReference>
<evidence type="ECO:0000313" key="12">
    <source>
        <dbReference type="Proteomes" id="UP000326565"/>
    </source>
</evidence>
<dbReference type="Gene3D" id="3.30.160.60">
    <property type="entry name" value="Classic Zinc Finger"/>
    <property type="match status" value="1"/>
</dbReference>
<evidence type="ECO:0000256" key="7">
    <source>
        <dbReference type="ARBA" id="ARBA00023242"/>
    </source>
</evidence>
<keyword evidence="12" id="KW-1185">Reference proteome</keyword>
<dbReference type="GO" id="GO:0006357">
    <property type="term" value="P:regulation of transcription by RNA polymerase II"/>
    <property type="evidence" value="ECO:0007669"/>
    <property type="project" value="TreeGrafter"/>
</dbReference>
<evidence type="ECO:0000256" key="9">
    <source>
        <dbReference type="SAM" id="MobiDB-lite"/>
    </source>
</evidence>
<dbReference type="InterPro" id="IPR013087">
    <property type="entry name" value="Znf_C2H2_type"/>
</dbReference>
<feature type="region of interest" description="Disordered" evidence="9">
    <location>
        <begin position="483"/>
        <end position="509"/>
    </location>
</feature>
<evidence type="ECO:0000256" key="3">
    <source>
        <dbReference type="ARBA" id="ARBA00022771"/>
    </source>
</evidence>
<feature type="region of interest" description="Disordered" evidence="9">
    <location>
        <begin position="187"/>
        <end position="208"/>
    </location>
</feature>
<sequence>MSEPSFRKVTWGASGDVLHGLLDRQVTPPSPQMELSPDRLMAASEYALSDPASFLGLQFGPDQAVIPQNHVSMLGQWPAYHHQASSPPPQSLDAAQYHHPRFTSNQDAWNPLQVTGVPVSTSAWGFPQASKAQQSAELGRKYSTGQFSTISEAGSHFNGFHPSDSGYSSRSCTTRSVTTSSYVMDSISSPHLAPHEHEQGDRASTLDLGPSHCGDTVVDVMEMVESPSLLCHDVIKCDYPNCLWTGKCPSDKRKHEARHRKLFKCDEPGCTRKEGFGTINDLARHKKCVHKQEPERGPKVLYMCFGRNCPRRGKEWPRLDNFRQHLCRMHSDEDTSQLLKRSHDWYETYVKPRVAASSFVDRFSEIPGGSESDYSRRGSAQDLCSLGSPTPPLFRPSDHSALQSPEYFRVQRRDSTLSYATTLSAEATPCLELPALTALNLSSAIDPEASTSSHMKNPRHGRVEDMVSEMAMNMVNAMARMMNKGSSSDDGKNQRRHSQQAGDADELVEQNTGFSDQKREMMQKILSAALNQVSEKLGPSKPGMQTVPSSKSDQKGWIQCDFCTKRTRLRCEMKKHKKRHERPYGCTFEKCNKTFGSKADWKRHENSQHFHLQSWRCTLSDTTQGGMSCARLFYRQEVYVQHLKKHHQVEDEEVQAALSKNRIGRDGQSQFWCGFCRDIIPLKSQGLAAWNERFNHIDTEHFKNGERIGDWLLPSGHLTKSRERDEGKVPVSTNAGGDGEPITGDISDDDSASSICASESENLQDETAMVGQREAHDLSLRQINNHLHKSSHMFDHLPDTSNLRKRKFSAPQPSLDYYLRADIQTIEKRYKTDDAIDAQYGNLVYCCQCTQGPFSWSYTSQCLYCPHSLCSSCGSERQPLPNRYMESS</sequence>
<dbReference type="PROSITE" id="PS00028">
    <property type="entry name" value="ZINC_FINGER_C2H2_1"/>
    <property type="match status" value="1"/>
</dbReference>
<feature type="domain" description="C2H2-type" evidence="10">
    <location>
        <begin position="584"/>
        <end position="614"/>
    </location>
</feature>
<dbReference type="PANTHER" id="PTHR46179:SF13">
    <property type="entry name" value="C2H2-TYPE DOMAIN-CONTAINING PROTEIN"/>
    <property type="match status" value="1"/>
</dbReference>
<dbReference type="SMART" id="SM00355">
    <property type="entry name" value="ZnF_C2H2"/>
    <property type="match status" value="6"/>
</dbReference>
<evidence type="ECO:0000259" key="10">
    <source>
        <dbReference type="PROSITE" id="PS50157"/>
    </source>
</evidence>
<evidence type="ECO:0000256" key="4">
    <source>
        <dbReference type="ARBA" id="ARBA00022833"/>
    </source>
</evidence>
<name>A0A5N5X129_9EURO</name>